<dbReference type="SUPFAM" id="SSF51621">
    <property type="entry name" value="Phosphoenolpyruvate/pyruvate domain"/>
    <property type="match status" value="2"/>
</dbReference>
<feature type="active site" evidence="9">
    <location>
        <position position="823"/>
    </location>
</feature>
<evidence type="ECO:0000256" key="5">
    <source>
        <dbReference type="ARBA" id="ARBA00023239"/>
    </source>
</evidence>
<evidence type="ECO:0000313" key="12">
    <source>
        <dbReference type="Proteomes" id="UP001205105"/>
    </source>
</evidence>
<dbReference type="HAMAP" id="MF_00595">
    <property type="entry name" value="PEPcase_type1"/>
    <property type="match status" value="1"/>
</dbReference>
<comment type="catalytic activity">
    <reaction evidence="7">
        <text>oxaloacetate + phosphate = phosphoenolpyruvate + hydrogencarbonate</text>
        <dbReference type="Rhea" id="RHEA:28370"/>
        <dbReference type="ChEBI" id="CHEBI:16452"/>
        <dbReference type="ChEBI" id="CHEBI:17544"/>
        <dbReference type="ChEBI" id="CHEBI:43474"/>
        <dbReference type="ChEBI" id="CHEBI:58702"/>
        <dbReference type="EC" id="4.1.1.31"/>
    </reaction>
</comment>
<dbReference type="PANTHER" id="PTHR30523">
    <property type="entry name" value="PHOSPHOENOLPYRUVATE CARBOXYLASE"/>
    <property type="match status" value="1"/>
</dbReference>
<evidence type="ECO:0000256" key="10">
    <source>
        <dbReference type="SAM" id="MobiDB-lite"/>
    </source>
</evidence>
<keyword evidence="4" id="KW-0460">Magnesium</keyword>
<dbReference type="PANTHER" id="PTHR30523:SF6">
    <property type="entry name" value="PHOSPHOENOLPYRUVATE CARBOXYLASE"/>
    <property type="match status" value="1"/>
</dbReference>
<evidence type="ECO:0000256" key="8">
    <source>
        <dbReference type="PROSITE-ProRule" id="PRU10111"/>
    </source>
</evidence>
<keyword evidence="6" id="KW-0120">Carbon dioxide fixation</keyword>
<dbReference type="InterPro" id="IPR022805">
    <property type="entry name" value="PEP_COase_bac/pln-type"/>
</dbReference>
<sequence length="1143" mass="125958">MAEHQGDFHIAEDYPLQPLVDDCRLLGSLLDDCLRIEVGDELFHKIERIRTLSECAQQLTAAHDKDAGRLLSQKMAEELFALPLEEALPIVRAFGHYLNLTSIAEQLAVFISLSCPASLLLLARSLTSIAEQHHSVRTTRMDGVQVKTLDESFHDLLESGVSPDQLYDAVTTQHVEIVLTAHPTQVNRRTLQHKHTRIATLLAQNDRKDLTQEEREHILEELIREITALWQTDELRRRKPTPLDEARGGLHIVEQSLWSSLPKLLRRMSSSLKKHTGRELPIDACPIRFGSWMGGDRDGNPNVTAKTTLDVATLSRWMAADLYLKEVDALRFELSMSHASDEVLNMAYDISCKHHQHGAEEHTHARPPSAAYQAVGAGAVEGSVVRGLQRGDSTLMGSTMELLPQGSETNFADLSASAEDIMSPPGVSSPTGGPSSPRGNTWAHGRGTIAEAAANALSKGSPRGVTPNHSALALEAALAKPAAAGGSSASVAAIQSKLHKLSVLPPGVSGAGLGTAPSGSIPNQGLHRVDTMGKLMSPTTMKRRGLKAAEFNKSSVDALLHPRQAGANPYRVVLGEVRQRLVATRRRMEELLAGHVPDSDAEWYETEEQLLEPLLAVYWSLWECGGGIVAEGRMLDLLRRIYCFGLSLMKLDLRQESGRHTDCLTEVTEHLGLGSYGEWPEEQRLQFLTEELQGRRPLIPPSMPFSPEAKEVMDTLKVAAVLGRQCLSAYVISMATRASDVLAVELLQREARFMVLNESGPRAQGRAPSPPLRVVPLFETLSDLEASRSVMQSLYSNPWYRQHLATVHNNSQEVMLGYSDSGKDAGRLAAAWALYKAQEDLVTVCKQHGVELTLFHGRGGTLAILSQPPGSVEGRLRITEQGEMVQAKFGVPSVAVRQLEVFSNAVLTATLQVGAAGCCWLVLRERSGQQAYRGIVFEDPQFISYFQKATPQEELGNLNIGSRPTRRKATQDVTSLRAIPWIFAWTQTRLILPAWLGVADALLAAASSGKRPMLREMYEHWPFFQSLIDLIEMVMSKADMRIAALYDTVLVADAQERALGDALRRRYQDTVAAVLMVTGHARLEDNNPTLRRLIEMRNPHVDPINVMQVEILRRLRRQPDNLQLRDALLLTINGVAAGMRNTG</sequence>
<dbReference type="GO" id="GO:0015977">
    <property type="term" value="P:carbon fixation"/>
    <property type="evidence" value="ECO:0007669"/>
    <property type="project" value="UniProtKB-KW"/>
</dbReference>
<dbReference type="Proteomes" id="UP001205105">
    <property type="component" value="Unassembled WGS sequence"/>
</dbReference>
<dbReference type="GO" id="GO:0008964">
    <property type="term" value="F:phosphoenolpyruvate carboxylase activity"/>
    <property type="evidence" value="ECO:0007669"/>
    <property type="project" value="UniProtKB-EC"/>
</dbReference>
<dbReference type="GO" id="GO:0006099">
    <property type="term" value="P:tricarboxylic acid cycle"/>
    <property type="evidence" value="ECO:0007669"/>
    <property type="project" value="InterPro"/>
</dbReference>
<dbReference type="AlphaFoldDB" id="A0AAD5H4C4"/>
<dbReference type="InterPro" id="IPR018129">
    <property type="entry name" value="PEP_COase_Lys_AS"/>
</dbReference>
<keyword evidence="5" id="KW-0456">Lyase</keyword>
<evidence type="ECO:0000256" key="7">
    <source>
        <dbReference type="ARBA" id="ARBA00048995"/>
    </source>
</evidence>
<dbReference type="EC" id="4.1.1.31" evidence="3"/>
<dbReference type="InterPro" id="IPR033129">
    <property type="entry name" value="PEPCASE_His_AS"/>
</dbReference>
<dbReference type="PROSITE" id="PS00393">
    <property type="entry name" value="PEPCASE_2"/>
    <property type="match status" value="1"/>
</dbReference>
<dbReference type="PRINTS" id="PR00150">
    <property type="entry name" value="PEPCARBXLASE"/>
</dbReference>
<dbReference type="Pfam" id="PF00311">
    <property type="entry name" value="PEPcase"/>
    <property type="match status" value="2"/>
</dbReference>
<evidence type="ECO:0000256" key="9">
    <source>
        <dbReference type="PROSITE-ProRule" id="PRU10112"/>
    </source>
</evidence>
<feature type="active site" evidence="8">
    <location>
        <position position="182"/>
    </location>
</feature>
<evidence type="ECO:0000256" key="1">
    <source>
        <dbReference type="ARBA" id="ARBA00001946"/>
    </source>
</evidence>
<comment type="cofactor">
    <cofactor evidence="1">
        <name>Mg(2+)</name>
        <dbReference type="ChEBI" id="CHEBI:18420"/>
    </cofactor>
</comment>
<dbReference type="Gene3D" id="1.20.1440.90">
    <property type="entry name" value="Phosphoenolpyruvate/pyruvate domain"/>
    <property type="match status" value="2"/>
</dbReference>
<accession>A0AAD5H4C4</accession>
<dbReference type="InterPro" id="IPR021135">
    <property type="entry name" value="PEP_COase"/>
</dbReference>
<dbReference type="InterPro" id="IPR015813">
    <property type="entry name" value="Pyrv/PenolPyrv_kinase-like_dom"/>
</dbReference>
<evidence type="ECO:0000256" key="6">
    <source>
        <dbReference type="ARBA" id="ARBA00023300"/>
    </source>
</evidence>
<evidence type="ECO:0000313" key="11">
    <source>
        <dbReference type="EMBL" id="KAI7840423.1"/>
    </source>
</evidence>
<evidence type="ECO:0000256" key="3">
    <source>
        <dbReference type="ARBA" id="ARBA00012305"/>
    </source>
</evidence>
<protein>
    <recommendedName>
        <fullName evidence="3">phosphoenolpyruvate carboxylase</fullName>
        <ecNumber evidence="3">4.1.1.31</ecNumber>
    </recommendedName>
</protein>
<reference evidence="11" key="1">
    <citation type="submission" date="2020-11" db="EMBL/GenBank/DDBJ databases">
        <title>Chlorella ohadii genome sequencing and assembly.</title>
        <authorList>
            <person name="Murik O."/>
            <person name="Treves H."/>
            <person name="Kedem I."/>
            <person name="Shotland Y."/>
            <person name="Kaplan A."/>
        </authorList>
    </citation>
    <scope>NUCLEOTIDE SEQUENCE</scope>
    <source>
        <strain evidence="11">1</strain>
    </source>
</reference>
<comment type="caution">
    <text evidence="11">The sequence shown here is derived from an EMBL/GenBank/DDBJ whole genome shotgun (WGS) entry which is preliminary data.</text>
</comment>
<evidence type="ECO:0000256" key="4">
    <source>
        <dbReference type="ARBA" id="ARBA00022842"/>
    </source>
</evidence>
<evidence type="ECO:0000256" key="2">
    <source>
        <dbReference type="ARBA" id="ARBA00008346"/>
    </source>
</evidence>
<dbReference type="PROSITE" id="PS00781">
    <property type="entry name" value="PEPCASE_1"/>
    <property type="match status" value="1"/>
</dbReference>
<proteinExistence type="inferred from homology"/>
<gene>
    <name evidence="11" type="ORF">COHA_005854</name>
</gene>
<dbReference type="EMBL" id="JADXDR010000080">
    <property type="protein sequence ID" value="KAI7840423.1"/>
    <property type="molecule type" value="Genomic_DNA"/>
</dbReference>
<organism evidence="11 12">
    <name type="scientific">Chlorella ohadii</name>
    <dbReference type="NCBI Taxonomy" id="2649997"/>
    <lineage>
        <taxon>Eukaryota</taxon>
        <taxon>Viridiplantae</taxon>
        <taxon>Chlorophyta</taxon>
        <taxon>core chlorophytes</taxon>
        <taxon>Trebouxiophyceae</taxon>
        <taxon>Chlorellales</taxon>
        <taxon>Chlorellaceae</taxon>
        <taxon>Chlorella clade</taxon>
        <taxon>Chlorella</taxon>
    </lineage>
</organism>
<comment type="similarity">
    <text evidence="2">Belongs to the PEPCase type 1 family.</text>
</comment>
<feature type="compositionally biased region" description="Low complexity" evidence="10">
    <location>
        <begin position="423"/>
        <end position="439"/>
    </location>
</feature>
<keyword evidence="12" id="KW-1185">Reference proteome</keyword>
<feature type="region of interest" description="Disordered" evidence="10">
    <location>
        <begin position="419"/>
        <end position="442"/>
    </location>
</feature>
<name>A0AAD5H4C4_9CHLO</name>
<dbReference type="GO" id="GO:0005829">
    <property type="term" value="C:cytosol"/>
    <property type="evidence" value="ECO:0007669"/>
    <property type="project" value="TreeGrafter"/>
</dbReference>